<keyword evidence="5" id="KW-0274">FAD</keyword>
<dbReference type="Gene3D" id="3.30.410.10">
    <property type="entry name" value="Cholesterol Oxidase, domain 2"/>
    <property type="match status" value="1"/>
</dbReference>
<evidence type="ECO:0000256" key="12">
    <source>
        <dbReference type="ARBA" id="ARBA00049645"/>
    </source>
</evidence>
<keyword evidence="6 18" id="KW-0560">Oxidoreductase</keyword>
<dbReference type="EC" id="5.3.3.1" evidence="11"/>
<organism evidence="18 19">
    <name type="scientific">Grimontia celer</name>
    <dbReference type="NCBI Taxonomy" id="1796497"/>
    <lineage>
        <taxon>Bacteria</taxon>
        <taxon>Pseudomonadati</taxon>
        <taxon>Pseudomonadota</taxon>
        <taxon>Gammaproteobacteria</taxon>
        <taxon>Vibrionales</taxon>
        <taxon>Vibrionaceae</taxon>
        <taxon>Grimontia</taxon>
    </lineage>
</organism>
<dbReference type="PANTHER" id="PTHR47470:SF1">
    <property type="entry name" value="FAD-DEPENDENT OXIDOREDUCTASE 2 FAD BINDING DOMAIN-CONTAINING PROTEIN"/>
    <property type="match status" value="1"/>
</dbReference>
<dbReference type="OrthoDB" id="9787779at2"/>
<keyword evidence="8" id="KW-1207">Sterol metabolism</keyword>
<evidence type="ECO:0000256" key="8">
    <source>
        <dbReference type="ARBA" id="ARBA00023166"/>
    </source>
</evidence>
<dbReference type="PROSITE" id="PS51318">
    <property type="entry name" value="TAT"/>
    <property type="match status" value="1"/>
</dbReference>
<dbReference type="InterPro" id="IPR036188">
    <property type="entry name" value="FAD/NAD-bd_sf"/>
</dbReference>
<dbReference type="RefSeq" id="WP_062661594.1">
    <property type="nucleotide sequence ID" value="NZ_FIZX01000001.1"/>
</dbReference>
<comment type="pathway">
    <text evidence="12">Steroid metabolism; cholesterol degradation.</text>
</comment>
<evidence type="ECO:0000259" key="17">
    <source>
        <dbReference type="Pfam" id="PF05199"/>
    </source>
</evidence>
<reference evidence="19" key="1">
    <citation type="submission" date="2016-02" db="EMBL/GenBank/DDBJ databases">
        <authorList>
            <person name="Rodrigo-Torres Lidia"/>
            <person name="Arahal R.David."/>
        </authorList>
    </citation>
    <scope>NUCLEOTIDE SEQUENCE [LARGE SCALE GENOMIC DNA]</scope>
    <source>
        <strain evidence="19">CECT 9029</strain>
    </source>
</reference>
<dbReference type="EMBL" id="FIZX01000001">
    <property type="protein sequence ID" value="CZF78929.1"/>
    <property type="molecule type" value="Genomic_DNA"/>
</dbReference>
<dbReference type="SUPFAM" id="SSF54373">
    <property type="entry name" value="FAD-linked reductases, C-terminal domain"/>
    <property type="match status" value="1"/>
</dbReference>
<evidence type="ECO:0000313" key="19">
    <source>
        <dbReference type="Proteomes" id="UP000071641"/>
    </source>
</evidence>
<dbReference type="GO" id="GO:0016995">
    <property type="term" value="F:cholesterol oxidase activity"/>
    <property type="evidence" value="ECO:0007669"/>
    <property type="project" value="UniProtKB-EC"/>
</dbReference>
<protein>
    <recommendedName>
        <fullName evidence="14">Cholesterol oxidase</fullName>
        <ecNumber evidence="13">1.1.3.6</ecNumber>
        <ecNumber evidence="11">5.3.3.1</ecNumber>
    </recommendedName>
    <alternativeName>
        <fullName evidence="15">Cholesterol isomerase</fullName>
    </alternativeName>
</protein>
<keyword evidence="9" id="KW-0753">Steroid metabolism</keyword>
<dbReference type="EC" id="1.1.3.6" evidence="13"/>
<keyword evidence="16" id="KW-0732">Signal</keyword>
<evidence type="ECO:0000256" key="3">
    <source>
        <dbReference type="ARBA" id="ARBA00022548"/>
    </source>
</evidence>
<keyword evidence="10" id="KW-0413">Isomerase</keyword>
<keyword evidence="19" id="KW-1185">Reference proteome</keyword>
<evidence type="ECO:0000256" key="13">
    <source>
        <dbReference type="ARBA" id="ARBA00049723"/>
    </source>
</evidence>
<dbReference type="InterPro" id="IPR007867">
    <property type="entry name" value="GMC_OxRtase_C"/>
</dbReference>
<evidence type="ECO:0000256" key="7">
    <source>
        <dbReference type="ARBA" id="ARBA00023098"/>
    </source>
</evidence>
<evidence type="ECO:0000256" key="14">
    <source>
        <dbReference type="ARBA" id="ARBA00049744"/>
    </source>
</evidence>
<proteinExistence type="inferred from homology"/>
<evidence type="ECO:0000256" key="1">
    <source>
        <dbReference type="ARBA" id="ARBA00001974"/>
    </source>
</evidence>
<dbReference type="Gene3D" id="3.50.50.60">
    <property type="entry name" value="FAD/NAD(P)-binding domain"/>
    <property type="match status" value="1"/>
</dbReference>
<feature type="signal peptide" evidence="16">
    <location>
        <begin position="1"/>
        <end position="31"/>
    </location>
</feature>
<gene>
    <name evidence="18" type="primary">choA</name>
    <name evidence="18" type="ORF">GCE9029_01149</name>
</gene>
<dbReference type="InterPro" id="IPR052542">
    <property type="entry name" value="Cholesterol_Oxidase"/>
</dbReference>
<feature type="domain" description="Glucose-methanol-choline oxidoreductase C-terminal" evidence="17">
    <location>
        <begin position="493"/>
        <end position="546"/>
    </location>
</feature>
<name>A0A128EWI9_9GAMM</name>
<keyword evidence="7" id="KW-0443">Lipid metabolism</keyword>
<dbReference type="AlphaFoldDB" id="A0A128EWI9"/>
<keyword evidence="4" id="KW-0285">Flavoprotein</keyword>
<evidence type="ECO:0000313" key="18">
    <source>
        <dbReference type="EMBL" id="CZF78929.1"/>
    </source>
</evidence>
<dbReference type="STRING" id="1796497.GCE9029_01149"/>
<evidence type="ECO:0000256" key="5">
    <source>
        <dbReference type="ARBA" id="ARBA00022827"/>
    </source>
</evidence>
<evidence type="ECO:0000256" key="9">
    <source>
        <dbReference type="ARBA" id="ARBA00023221"/>
    </source>
</evidence>
<dbReference type="PANTHER" id="PTHR47470">
    <property type="entry name" value="CHOLESTEROL OXIDASE"/>
    <property type="match status" value="1"/>
</dbReference>
<comment type="similarity">
    <text evidence="2">Belongs to the GMC oxidoreductase family.</text>
</comment>
<comment type="cofactor">
    <cofactor evidence="1">
        <name>FAD</name>
        <dbReference type="ChEBI" id="CHEBI:57692"/>
    </cofactor>
</comment>
<evidence type="ECO:0000256" key="6">
    <source>
        <dbReference type="ARBA" id="ARBA00023002"/>
    </source>
</evidence>
<dbReference type="InterPro" id="IPR006311">
    <property type="entry name" value="TAT_signal"/>
</dbReference>
<evidence type="ECO:0000256" key="10">
    <source>
        <dbReference type="ARBA" id="ARBA00023235"/>
    </source>
</evidence>
<dbReference type="GO" id="GO:0008203">
    <property type="term" value="P:cholesterol metabolic process"/>
    <property type="evidence" value="ECO:0007669"/>
    <property type="project" value="UniProtKB-KW"/>
</dbReference>
<evidence type="ECO:0000256" key="16">
    <source>
        <dbReference type="SAM" id="SignalP"/>
    </source>
</evidence>
<feature type="chain" id="PRO_5007281739" description="Cholesterol oxidase" evidence="16">
    <location>
        <begin position="32"/>
        <end position="558"/>
    </location>
</feature>
<dbReference type="SUPFAM" id="SSF51905">
    <property type="entry name" value="FAD/NAD(P)-binding domain"/>
    <property type="match status" value="1"/>
</dbReference>
<sequence length="558" mass="60749">MNNPARRKFVKSALGVSVAAAVAPYASESQASIVPLLFSYETLLPELFNSPPRLSYHYPVIIIGSGFGGAVSALRLGQAGIKTAVLERGNRWPLSDSRKIFAHDMIADGRMFWHRTSTTFPALTYRLPFFNAIDSKTIDNFCGVLDIIDRPGENYTGGSDLLLGTAVGGGSVIYTGVKAVPKQSYFEQLFPSDISYSEMVNTYYPRVKSVLNFSQMPDDIYNSIPFKHCRDWDREAAKAGYDSYKIDGNWNWGTVREELTGQSLPSCTIGLTNFGNSNGCKNSLDQNYIPMAEATGNVTVHHNHEVRDIRPNGDIYELDVVELNPYGEEISAKTVTCDKLIMAAGAYHTPRMLVRAKAKGTLSGLNDFVGKNWGDNGNRMAFRQSWFGIPQGGPQASPSPSAIYVTGSGQSPVIAENWANAAIAEVGVSMTLAVTADFNNRGYFYFDAAKDDAVLHYPKSHEADATNAVRAVNNKMAWANWQKLGAPGFDDVIFTGAHPVGGMEIGKATDMFGRVKNHPGLYVMDGSLIPGNTGGANPSLTIAALAERNIEKVIQEDF</sequence>
<accession>A0A128EWI9</accession>
<dbReference type="Proteomes" id="UP000071641">
    <property type="component" value="Unassembled WGS sequence"/>
</dbReference>
<evidence type="ECO:0000256" key="4">
    <source>
        <dbReference type="ARBA" id="ARBA00022630"/>
    </source>
</evidence>
<evidence type="ECO:0000256" key="15">
    <source>
        <dbReference type="ARBA" id="ARBA00049778"/>
    </source>
</evidence>
<dbReference type="GO" id="GO:0004769">
    <property type="term" value="F:steroid Delta-isomerase activity"/>
    <property type="evidence" value="ECO:0007669"/>
    <property type="project" value="UniProtKB-EC"/>
</dbReference>
<keyword evidence="3" id="KW-0153">Cholesterol metabolism</keyword>
<dbReference type="Pfam" id="PF05199">
    <property type="entry name" value="GMC_oxred_C"/>
    <property type="match status" value="1"/>
</dbReference>
<evidence type="ECO:0000256" key="11">
    <source>
        <dbReference type="ARBA" id="ARBA00038856"/>
    </source>
</evidence>
<evidence type="ECO:0000256" key="2">
    <source>
        <dbReference type="ARBA" id="ARBA00010790"/>
    </source>
</evidence>